<accession>A0AAV2DA22</accession>
<evidence type="ECO:0000313" key="2">
    <source>
        <dbReference type="EMBL" id="CAL1369805.1"/>
    </source>
</evidence>
<gene>
    <name evidence="2" type="ORF">LTRI10_LOCUS12223</name>
</gene>
<dbReference type="InterPro" id="IPR043128">
    <property type="entry name" value="Rev_trsase/Diguanyl_cyclase"/>
</dbReference>
<dbReference type="PANTHER" id="PTHR24559">
    <property type="entry name" value="TRANSPOSON TY3-I GAG-POL POLYPROTEIN"/>
    <property type="match status" value="1"/>
</dbReference>
<dbReference type="Gene3D" id="3.10.10.10">
    <property type="entry name" value="HIV Type 1 Reverse Transcriptase, subunit A, domain 1"/>
    <property type="match status" value="1"/>
</dbReference>
<sequence length="152" mass="17571">MEGFPELFQTPTTVPPQRQVDHRIQLKDGVEAVNVRPYRYGHSQKEEIEREVEEMLETGLIRPSTSPFSSPVLLVKIKDGTWRFCMDYRALNAATVKDQFPIKNVNDMLDELHGLAYFTKLDQRAGYHQIRMLEENAHKTACAMLPRPSKLQ</sequence>
<dbReference type="AlphaFoldDB" id="A0AAV2DA22"/>
<dbReference type="Gene3D" id="3.30.70.270">
    <property type="match status" value="1"/>
</dbReference>
<dbReference type="SUPFAM" id="SSF56672">
    <property type="entry name" value="DNA/RNA polymerases"/>
    <property type="match status" value="1"/>
</dbReference>
<name>A0AAV2DA22_9ROSI</name>
<organism evidence="2 3">
    <name type="scientific">Linum trigynum</name>
    <dbReference type="NCBI Taxonomy" id="586398"/>
    <lineage>
        <taxon>Eukaryota</taxon>
        <taxon>Viridiplantae</taxon>
        <taxon>Streptophyta</taxon>
        <taxon>Embryophyta</taxon>
        <taxon>Tracheophyta</taxon>
        <taxon>Spermatophyta</taxon>
        <taxon>Magnoliopsida</taxon>
        <taxon>eudicotyledons</taxon>
        <taxon>Gunneridae</taxon>
        <taxon>Pentapetalae</taxon>
        <taxon>rosids</taxon>
        <taxon>fabids</taxon>
        <taxon>Malpighiales</taxon>
        <taxon>Linaceae</taxon>
        <taxon>Linum</taxon>
    </lineage>
</organism>
<dbReference type="CDD" id="cd01647">
    <property type="entry name" value="RT_LTR"/>
    <property type="match status" value="1"/>
</dbReference>
<protein>
    <recommendedName>
        <fullName evidence="1">Reverse transcriptase domain-containing protein</fullName>
    </recommendedName>
</protein>
<dbReference type="Pfam" id="PF00078">
    <property type="entry name" value="RVT_1"/>
    <property type="match status" value="1"/>
</dbReference>
<proteinExistence type="predicted"/>
<dbReference type="EMBL" id="OZ034815">
    <property type="protein sequence ID" value="CAL1369805.1"/>
    <property type="molecule type" value="Genomic_DNA"/>
</dbReference>
<reference evidence="2 3" key="1">
    <citation type="submission" date="2024-04" db="EMBL/GenBank/DDBJ databases">
        <authorList>
            <person name="Fracassetti M."/>
        </authorList>
    </citation>
    <scope>NUCLEOTIDE SEQUENCE [LARGE SCALE GENOMIC DNA]</scope>
</reference>
<keyword evidence="3" id="KW-1185">Reference proteome</keyword>
<dbReference type="InterPro" id="IPR043502">
    <property type="entry name" value="DNA/RNA_pol_sf"/>
</dbReference>
<dbReference type="Proteomes" id="UP001497516">
    <property type="component" value="Chromosome 2"/>
</dbReference>
<feature type="domain" description="Reverse transcriptase" evidence="1">
    <location>
        <begin position="78"/>
        <end position="143"/>
    </location>
</feature>
<evidence type="ECO:0000259" key="1">
    <source>
        <dbReference type="Pfam" id="PF00078"/>
    </source>
</evidence>
<dbReference type="InterPro" id="IPR053134">
    <property type="entry name" value="RNA-dir_DNA_polymerase"/>
</dbReference>
<dbReference type="InterPro" id="IPR000477">
    <property type="entry name" value="RT_dom"/>
</dbReference>
<evidence type="ECO:0000313" key="3">
    <source>
        <dbReference type="Proteomes" id="UP001497516"/>
    </source>
</evidence>
<dbReference type="PANTHER" id="PTHR24559:SF444">
    <property type="entry name" value="REVERSE TRANSCRIPTASE DOMAIN-CONTAINING PROTEIN"/>
    <property type="match status" value="1"/>
</dbReference>